<evidence type="ECO:0000256" key="4">
    <source>
        <dbReference type="ARBA" id="ARBA00023049"/>
    </source>
</evidence>
<feature type="chain" id="PRO_5005516924" evidence="7">
    <location>
        <begin position="20"/>
        <end position="488"/>
    </location>
</feature>
<organism evidence="9">
    <name type="scientific">Ixodes ricinus</name>
    <name type="common">Common tick</name>
    <name type="synonym">Acarus ricinus</name>
    <dbReference type="NCBI Taxonomy" id="34613"/>
    <lineage>
        <taxon>Eukaryota</taxon>
        <taxon>Metazoa</taxon>
        <taxon>Ecdysozoa</taxon>
        <taxon>Arthropoda</taxon>
        <taxon>Chelicerata</taxon>
        <taxon>Arachnida</taxon>
        <taxon>Acari</taxon>
        <taxon>Parasitiformes</taxon>
        <taxon>Ixodida</taxon>
        <taxon>Ixodoidea</taxon>
        <taxon>Ixodidae</taxon>
        <taxon>Ixodinae</taxon>
        <taxon>Ixodes</taxon>
    </lineage>
</organism>
<feature type="binding site" evidence="5">
    <location>
        <position position="341"/>
    </location>
    <ligand>
        <name>Zn(2+)</name>
        <dbReference type="ChEBI" id="CHEBI:29105"/>
        <note>catalytic</note>
    </ligand>
</feature>
<dbReference type="GO" id="GO:0006509">
    <property type="term" value="P:membrane protein ectodomain proteolysis"/>
    <property type="evidence" value="ECO:0007669"/>
    <property type="project" value="TreeGrafter"/>
</dbReference>
<comment type="caution">
    <text evidence="5">Lacks conserved residue(s) required for the propagation of feature annotation.</text>
</comment>
<dbReference type="SUPFAM" id="SSF55486">
    <property type="entry name" value="Metalloproteases ('zincins'), catalytic domain"/>
    <property type="match status" value="1"/>
</dbReference>
<dbReference type="GO" id="GO:0046872">
    <property type="term" value="F:metal ion binding"/>
    <property type="evidence" value="ECO:0007669"/>
    <property type="project" value="UniProtKB-KW"/>
</dbReference>
<keyword evidence="3 5" id="KW-0862">Zinc</keyword>
<proteinExistence type="evidence at transcript level"/>
<feature type="binding site" evidence="5">
    <location>
        <position position="331"/>
    </location>
    <ligand>
        <name>Zn(2+)</name>
        <dbReference type="ChEBI" id="CHEBI:29105"/>
        <note>catalytic</note>
    </ligand>
</feature>
<evidence type="ECO:0000256" key="2">
    <source>
        <dbReference type="ARBA" id="ARBA00022801"/>
    </source>
</evidence>
<feature type="binding site" evidence="5">
    <location>
        <position position="335"/>
    </location>
    <ligand>
        <name>Zn(2+)</name>
        <dbReference type="ChEBI" id="CHEBI:29105"/>
        <note>catalytic</note>
    </ligand>
</feature>
<sequence>MSGLSLKLCTVAFFSFCLAEKEHGIVYPRMLESRAATGERMLKINDDLTLTLQKSKVFADDFLFSTTDGDEPIDYYIKAEDAERDIYHDLTHMASVRVTDDDGVEVEGILGERLRVKPLPAMARSSDGLRPHMLYEVDAHQTDRPNDYGTPNTSNTPVESRAGSTHHSMYKIPMEIFPEVHIVVDSTFASAFKFNVYKVTRYFAVLTNAANLRYASFVYPKVQLRITGITMNKKPEDEPYIHNVQGHEKYRNILFKETLTDFNTQMKSRNFYYTSDIVFLVTAKNMSEWVDGKLQSWTGGYAYVGTACSEWRVGMCEDRPTSYYGAYVFAHELAHNLGCQHDGDGPGDWVKGHIGSADCPWDDGYLMSYKMQDERQYQFSYCCQREVRNLYNRPEFKCLRERYTTTTIKRSSKLPGRMTTMSNYCQRVYMYEKGMHADKTYGVKDCRVKCTGNKNYWTLSVVDGTRCGNKKACILGECVDAIKINKTD</sequence>
<evidence type="ECO:0000256" key="6">
    <source>
        <dbReference type="SAM" id="MobiDB-lite"/>
    </source>
</evidence>
<reference evidence="9" key="1">
    <citation type="submission" date="2012-12" db="EMBL/GenBank/DDBJ databases">
        <title>Identification and characterization of a phenylalanine ammonia-lyase gene family in Isatis indigotica Fort.</title>
        <authorList>
            <person name="Liu Q."/>
            <person name="Chen J."/>
            <person name="Zhou X."/>
            <person name="Di P."/>
            <person name="Xiao Y."/>
            <person name="Xuan H."/>
            <person name="Zhang L."/>
            <person name="Chen W."/>
        </authorList>
    </citation>
    <scope>NUCLEOTIDE SEQUENCE</scope>
    <source>
        <tissue evidence="9">Salivary gland</tissue>
    </source>
</reference>
<dbReference type="PANTHER" id="PTHR11905:SF159">
    <property type="entry name" value="ADAM METALLOPROTEASE"/>
    <property type="match status" value="1"/>
</dbReference>
<dbReference type="Pfam" id="PF13688">
    <property type="entry name" value="Reprolysin_5"/>
    <property type="match status" value="1"/>
</dbReference>
<protein>
    <submittedName>
        <fullName evidence="9">Putative metalloprotease</fullName>
    </submittedName>
</protein>
<keyword evidence="2" id="KW-0378">Hydrolase</keyword>
<feature type="domain" description="Peptidase M12B" evidence="8">
    <location>
        <begin position="176"/>
        <end position="403"/>
    </location>
</feature>
<feature type="signal peptide" evidence="7">
    <location>
        <begin position="1"/>
        <end position="19"/>
    </location>
</feature>
<keyword evidence="5" id="KW-0479">Metal-binding</keyword>
<evidence type="ECO:0000256" key="1">
    <source>
        <dbReference type="ARBA" id="ARBA00022670"/>
    </source>
</evidence>
<feature type="compositionally biased region" description="Polar residues" evidence="6">
    <location>
        <begin position="149"/>
        <end position="164"/>
    </location>
</feature>
<dbReference type="InterPro" id="IPR024079">
    <property type="entry name" value="MetalloPept_cat_dom_sf"/>
</dbReference>
<evidence type="ECO:0000256" key="7">
    <source>
        <dbReference type="SAM" id="SignalP"/>
    </source>
</evidence>
<keyword evidence="7" id="KW-0732">Signal</keyword>
<dbReference type="PANTHER" id="PTHR11905">
    <property type="entry name" value="ADAM A DISINTEGRIN AND METALLOPROTEASE DOMAIN"/>
    <property type="match status" value="1"/>
</dbReference>
<dbReference type="Gene3D" id="3.40.390.10">
    <property type="entry name" value="Collagenase (Catalytic Domain)"/>
    <property type="match status" value="1"/>
</dbReference>
<evidence type="ECO:0000313" key="9">
    <source>
        <dbReference type="EMBL" id="JAA68345.1"/>
    </source>
</evidence>
<dbReference type="InterPro" id="IPR001590">
    <property type="entry name" value="Peptidase_M12B"/>
</dbReference>
<keyword evidence="4 9" id="KW-0482">Metalloprotease</keyword>
<dbReference type="PROSITE" id="PS50215">
    <property type="entry name" value="ADAM_MEPRO"/>
    <property type="match status" value="1"/>
</dbReference>
<evidence type="ECO:0000259" key="8">
    <source>
        <dbReference type="PROSITE" id="PS50215"/>
    </source>
</evidence>
<evidence type="ECO:0000256" key="5">
    <source>
        <dbReference type="PROSITE-ProRule" id="PRU00276"/>
    </source>
</evidence>
<feature type="region of interest" description="Disordered" evidence="6">
    <location>
        <begin position="141"/>
        <end position="164"/>
    </location>
</feature>
<evidence type="ECO:0000256" key="3">
    <source>
        <dbReference type="ARBA" id="ARBA00022833"/>
    </source>
</evidence>
<dbReference type="InterPro" id="IPR034030">
    <property type="entry name" value="ZnMc_salivary_gland_MPs"/>
</dbReference>
<keyword evidence="1 9" id="KW-0645">Protease</keyword>
<feature type="active site" evidence="5">
    <location>
        <position position="332"/>
    </location>
</feature>
<accession>A0A0K8RB27</accession>
<dbReference type="AlphaFoldDB" id="A0A0K8RB27"/>
<dbReference type="GO" id="GO:0004222">
    <property type="term" value="F:metalloendopeptidase activity"/>
    <property type="evidence" value="ECO:0007669"/>
    <property type="project" value="InterPro"/>
</dbReference>
<dbReference type="CDD" id="cd04272">
    <property type="entry name" value="ZnMc_salivary_gland_MPs"/>
    <property type="match status" value="1"/>
</dbReference>
<dbReference type="EMBL" id="GADI01005463">
    <property type="protein sequence ID" value="JAA68345.1"/>
    <property type="molecule type" value="mRNA"/>
</dbReference>
<name>A0A0K8RB27_IXORI</name>
<dbReference type="Gene3D" id="3.40.1620.60">
    <property type="match status" value="1"/>
</dbReference>